<reference evidence="2 3" key="1">
    <citation type="journal article" date="2016" name="Genome Biol. Evol.">
        <title>Divergent and convergent evolution of fungal pathogenicity.</title>
        <authorList>
            <person name="Shang Y."/>
            <person name="Xiao G."/>
            <person name="Zheng P."/>
            <person name="Cen K."/>
            <person name="Zhan S."/>
            <person name="Wang C."/>
        </authorList>
    </citation>
    <scope>NUCLEOTIDE SEQUENCE [LARGE SCALE GENOMIC DNA]</scope>
    <source>
        <strain evidence="2 3">RCEF 2490</strain>
    </source>
</reference>
<feature type="compositionally biased region" description="Basic and acidic residues" evidence="1">
    <location>
        <begin position="129"/>
        <end position="167"/>
    </location>
</feature>
<feature type="compositionally biased region" description="Basic residues" evidence="1">
    <location>
        <begin position="26"/>
        <end position="37"/>
    </location>
</feature>
<dbReference type="AlphaFoldDB" id="A0A166RKZ1"/>
<sequence length="173" mass="19016">MSSSAPKQDEVLDSFSSLTVDAVRNQSKKGNPRKAKTKKEVADSWEDEGDTSDSEPEQRTPNVASPVVPSAPPPTPHVPHQESKAGWAAGGDGTWSASSREPDAGKRPEKTDAVARRMIAAGLGLKAPKQTEEQKAYQRSVREQEKKRREQEKIEEQRKLAEAEKAKASVWED</sequence>
<proteinExistence type="predicted"/>
<name>A0A166RKZ1_9HYPO</name>
<organism evidence="2 3">
    <name type="scientific">Moelleriella libera RCEF 2490</name>
    <dbReference type="NCBI Taxonomy" id="1081109"/>
    <lineage>
        <taxon>Eukaryota</taxon>
        <taxon>Fungi</taxon>
        <taxon>Dikarya</taxon>
        <taxon>Ascomycota</taxon>
        <taxon>Pezizomycotina</taxon>
        <taxon>Sordariomycetes</taxon>
        <taxon>Hypocreomycetidae</taxon>
        <taxon>Hypocreales</taxon>
        <taxon>Clavicipitaceae</taxon>
        <taxon>Moelleriella</taxon>
    </lineage>
</organism>
<evidence type="ECO:0000313" key="3">
    <source>
        <dbReference type="Proteomes" id="UP000078544"/>
    </source>
</evidence>
<feature type="compositionally biased region" description="Polar residues" evidence="1">
    <location>
        <begin position="14"/>
        <end position="25"/>
    </location>
</feature>
<dbReference type="EMBL" id="AZGY01000002">
    <property type="protein sequence ID" value="OAA32385.1"/>
    <property type="molecule type" value="Genomic_DNA"/>
</dbReference>
<gene>
    <name evidence="2" type="ORF">AAL_01717</name>
</gene>
<feature type="compositionally biased region" description="Acidic residues" evidence="1">
    <location>
        <begin position="43"/>
        <end position="55"/>
    </location>
</feature>
<evidence type="ECO:0008006" key="4">
    <source>
        <dbReference type="Google" id="ProtNLM"/>
    </source>
</evidence>
<evidence type="ECO:0000313" key="2">
    <source>
        <dbReference type="EMBL" id="OAA32385.1"/>
    </source>
</evidence>
<feature type="region of interest" description="Disordered" evidence="1">
    <location>
        <begin position="1"/>
        <end position="173"/>
    </location>
</feature>
<evidence type="ECO:0000256" key="1">
    <source>
        <dbReference type="SAM" id="MobiDB-lite"/>
    </source>
</evidence>
<protein>
    <recommendedName>
        <fullName evidence="4">Ubiquitin-like protein smt3</fullName>
    </recommendedName>
</protein>
<feature type="compositionally biased region" description="Basic and acidic residues" evidence="1">
    <location>
        <begin position="100"/>
        <end position="115"/>
    </location>
</feature>
<dbReference type="Proteomes" id="UP000078544">
    <property type="component" value="Unassembled WGS sequence"/>
</dbReference>
<accession>A0A166RKZ1</accession>
<keyword evidence="3" id="KW-1185">Reference proteome</keyword>
<dbReference type="OrthoDB" id="5418203at2759"/>
<comment type="caution">
    <text evidence="2">The sequence shown here is derived from an EMBL/GenBank/DDBJ whole genome shotgun (WGS) entry which is preliminary data.</text>
</comment>